<keyword evidence="3" id="KW-1185">Reference proteome</keyword>
<dbReference type="GO" id="GO:0005764">
    <property type="term" value="C:lysosome"/>
    <property type="evidence" value="ECO:0007669"/>
    <property type="project" value="TreeGrafter"/>
</dbReference>
<evidence type="ECO:0000313" key="2">
    <source>
        <dbReference type="EMBL" id="KAH9371024.1"/>
    </source>
</evidence>
<dbReference type="OrthoDB" id="6513338at2759"/>
<dbReference type="Pfam" id="PF01074">
    <property type="entry name" value="Glyco_hydro_38N"/>
    <property type="match status" value="1"/>
</dbReference>
<evidence type="ECO:0000259" key="1">
    <source>
        <dbReference type="Pfam" id="PF01074"/>
    </source>
</evidence>
<comment type="caution">
    <text evidence="2">The sequence shown here is derived from an EMBL/GenBank/DDBJ whole genome shotgun (WGS) entry which is preliminary data.</text>
</comment>
<dbReference type="PANTHER" id="PTHR11607:SF3">
    <property type="entry name" value="LYSOSOMAL ALPHA-MANNOSIDASE"/>
    <property type="match status" value="1"/>
</dbReference>
<protein>
    <recommendedName>
        <fullName evidence="1">Glycoside hydrolase family 38 N-terminal domain-containing protein</fullName>
    </recommendedName>
</protein>
<sequence length="127" mass="14360">MELVKGGLVKNDEATTHYSNIIDQMTLAIRWINATCGPCALPRAVWQLDPYCHPREQASHFAHVRAITTLSAAAIPVLQVLAVMYHRNAERRARKALPIENVRAATRTQKLFQRNLEQLAKREGISF</sequence>
<dbReference type="VEuPathDB" id="VectorBase:HLOH_047684"/>
<dbReference type="EMBL" id="JABSTR010000005">
    <property type="protein sequence ID" value="KAH9371024.1"/>
    <property type="molecule type" value="Genomic_DNA"/>
</dbReference>
<dbReference type="InterPro" id="IPR011330">
    <property type="entry name" value="Glyco_hydro/deAcase_b/a-brl"/>
</dbReference>
<dbReference type="GO" id="GO:0006013">
    <property type="term" value="P:mannose metabolic process"/>
    <property type="evidence" value="ECO:0007669"/>
    <property type="project" value="InterPro"/>
</dbReference>
<dbReference type="GO" id="GO:0004559">
    <property type="term" value="F:alpha-mannosidase activity"/>
    <property type="evidence" value="ECO:0007669"/>
    <property type="project" value="InterPro"/>
</dbReference>
<evidence type="ECO:0000313" key="3">
    <source>
        <dbReference type="Proteomes" id="UP000821853"/>
    </source>
</evidence>
<dbReference type="InterPro" id="IPR050843">
    <property type="entry name" value="Glycosyl_Hydrlase_38"/>
</dbReference>
<dbReference type="InterPro" id="IPR027291">
    <property type="entry name" value="Glyco_hydro_38_N_sf"/>
</dbReference>
<dbReference type="AlphaFoldDB" id="A0A9J6G916"/>
<gene>
    <name evidence="2" type="ORF">HPB48_007796</name>
</gene>
<dbReference type="Proteomes" id="UP000821853">
    <property type="component" value="Chromosome 3"/>
</dbReference>
<name>A0A9J6G916_HAELO</name>
<dbReference type="Gene3D" id="3.20.110.10">
    <property type="entry name" value="Glycoside hydrolase 38, N terminal domain"/>
    <property type="match status" value="1"/>
</dbReference>
<feature type="domain" description="Glycoside hydrolase family 38 N-terminal" evidence="1">
    <location>
        <begin position="2"/>
        <end position="62"/>
    </location>
</feature>
<dbReference type="PANTHER" id="PTHR11607">
    <property type="entry name" value="ALPHA-MANNOSIDASE"/>
    <property type="match status" value="1"/>
</dbReference>
<accession>A0A9J6G916</accession>
<dbReference type="InterPro" id="IPR000602">
    <property type="entry name" value="Glyco_hydro_38_N"/>
</dbReference>
<dbReference type="SUPFAM" id="SSF88713">
    <property type="entry name" value="Glycoside hydrolase/deacetylase"/>
    <property type="match status" value="1"/>
</dbReference>
<proteinExistence type="predicted"/>
<reference evidence="2 3" key="1">
    <citation type="journal article" date="2020" name="Cell">
        <title>Large-Scale Comparative Analyses of Tick Genomes Elucidate Their Genetic Diversity and Vector Capacities.</title>
        <authorList>
            <consortium name="Tick Genome and Microbiome Consortium (TIGMIC)"/>
            <person name="Jia N."/>
            <person name="Wang J."/>
            <person name="Shi W."/>
            <person name="Du L."/>
            <person name="Sun Y."/>
            <person name="Zhan W."/>
            <person name="Jiang J.F."/>
            <person name="Wang Q."/>
            <person name="Zhang B."/>
            <person name="Ji P."/>
            <person name="Bell-Sakyi L."/>
            <person name="Cui X.M."/>
            <person name="Yuan T.T."/>
            <person name="Jiang B.G."/>
            <person name="Yang W.F."/>
            <person name="Lam T.T."/>
            <person name="Chang Q.C."/>
            <person name="Ding S.J."/>
            <person name="Wang X.J."/>
            <person name="Zhu J.G."/>
            <person name="Ruan X.D."/>
            <person name="Zhao L."/>
            <person name="Wei J.T."/>
            <person name="Ye R.Z."/>
            <person name="Que T.C."/>
            <person name="Du C.H."/>
            <person name="Zhou Y.H."/>
            <person name="Cheng J.X."/>
            <person name="Dai P.F."/>
            <person name="Guo W.B."/>
            <person name="Han X.H."/>
            <person name="Huang E.J."/>
            <person name="Li L.F."/>
            <person name="Wei W."/>
            <person name="Gao Y.C."/>
            <person name="Liu J.Z."/>
            <person name="Shao H.Z."/>
            <person name="Wang X."/>
            <person name="Wang C.C."/>
            <person name="Yang T.C."/>
            <person name="Huo Q.B."/>
            <person name="Li W."/>
            <person name="Chen H.Y."/>
            <person name="Chen S.E."/>
            <person name="Zhou L.G."/>
            <person name="Ni X.B."/>
            <person name="Tian J.H."/>
            <person name="Sheng Y."/>
            <person name="Liu T."/>
            <person name="Pan Y.S."/>
            <person name="Xia L.Y."/>
            <person name="Li J."/>
            <person name="Zhao F."/>
            <person name="Cao W.C."/>
        </authorList>
    </citation>
    <scope>NUCLEOTIDE SEQUENCE [LARGE SCALE GENOMIC DNA]</scope>
    <source>
        <strain evidence="2">HaeL-2018</strain>
    </source>
</reference>
<organism evidence="2 3">
    <name type="scientific">Haemaphysalis longicornis</name>
    <name type="common">Bush tick</name>
    <dbReference type="NCBI Taxonomy" id="44386"/>
    <lineage>
        <taxon>Eukaryota</taxon>
        <taxon>Metazoa</taxon>
        <taxon>Ecdysozoa</taxon>
        <taxon>Arthropoda</taxon>
        <taxon>Chelicerata</taxon>
        <taxon>Arachnida</taxon>
        <taxon>Acari</taxon>
        <taxon>Parasitiformes</taxon>
        <taxon>Ixodida</taxon>
        <taxon>Ixodoidea</taxon>
        <taxon>Ixodidae</taxon>
        <taxon>Haemaphysalinae</taxon>
        <taxon>Haemaphysalis</taxon>
    </lineage>
</organism>